<accession>B7FXZ4</accession>
<dbReference type="HOGENOM" id="CLU_009379_2_2_1"/>
<proteinExistence type="inferred from homology"/>
<dbReference type="PaxDb" id="2850-Phatr45524"/>
<feature type="compositionally biased region" description="Basic and acidic residues" evidence="6">
    <location>
        <begin position="302"/>
        <end position="312"/>
    </location>
</feature>
<dbReference type="Pfam" id="PF19252">
    <property type="entry name" value="HIND"/>
    <property type="match status" value="2"/>
</dbReference>
<evidence type="ECO:0000256" key="5">
    <source>
        <dbReference type="ARBA" id="ARBA00023242"/>
    </source>
</evidence>
<gene>
    <name evidence="7" type="ORF">PHATRDRAFT_45524</name>
</gene>
<evidence type="ECO:0000256" key="1">
    <source>
        <dbReference type="ARBA" id="ARBA00004123"/>
    </source>
</evidence>
<dbReference type="AlphaFoldDB" id="B7FXZ4"/>
<dbReference type="GeneID" id="7200603"/>
<feature type="compositionally biased region" description="Basic and acidic residues" evidence="6">
    <location>
        <begin position="448"/>
        <end position="459"/>
    </location>
</feature>
<dbReference type="GO" id="GO:0000481">
    <property type="term" value="P:maturation of 5S rRNA"/>
    <property type="evidence" value="ECO:0007669"/>
    <property type="project" value="TreeGrafter"/>
</dbReference>
<feature type="compositionally biased region" description="Polar residues" evidence="6">
    <location>
        <begin position="99"/>
        <end position="108"/>
    </location>
</feature>
<sequence>MPLFFRGKRAKSRHDNLVAMSNEPSSEVLELSVAETNRLRASLGLAPLRGVSGILAEASPAAADTTTHASSKEELVLSVEATNVLRSQLGLAPLRDTANEVTPTTQHSSRLRHAPAENQGDRQQAAERIEQARLRRQVEQNVAQLYGEASLAENATINAQSWAQSFRARPTAEPAARQPPSTESSSSTAPAAYTAQDLRGLRVAHAVQDFQDNATTVLTLTDSSLLTRDEASGKVLGLTHDQDASALENVDLATARIQQDGLREKRKVEMGMGRAGGYAGYDDDEFEELGGTQGPSRAGRRPHLERGEENARPSEVAKSNRGFSIGAVLDEYDRKEVASSDLFASKHQAISLEPTRADVTASDFMTAEEERVLRAAKKESTKFKKKKKKSKTKTSRTTNTDDGDESEKNRESSLLDELEETAVEGSSGALQSRKRRRRQHDDTEENEDKALKVKPDKPPSMHVDNSSHDAPSAAEKRAKYDAIMAKGNERTKAAFAVPKIKTVDLDDEPDDAFLNAALAKARRLNRLKEMTSKAETVLSHKGADAVLQALQSSNKPADSSLTTGSTNTISFSVDDTREFTRALRARDEQVERELSKRYVKSEREQVVKQGTTVQQPTVSTVDGDQDAMDTGDVDMHELAKEVKEDHVTALEGTTGTDVPVGRGLAGMLNILKQNGDMTRKNAGKEELRGRAKDERNYEDYEPLDLKKVVKIDGRKANDKDKEFAKREVKLEYRDKHGRLLTRKEAFRDLSYQFHGYTSGKRKEEKKLQQIAREQAEVAVAARQAGEGGTLGALRATQKATGKAFV</sequence>
<reference evidence="8" key="2">
    <citation type="submission" date="2008-08" db="EMBL/GenBank/DDBJ databases">
        <authorList>
            <consortium name="Diatom Consortium"/>
            <person name="Grigoriev I."/>
            <person name="Grimwood J."/>
            <person name="Kuo A."/>
            <person name="Otillar R.P."/>
            <person name="Salamov A."/>
            <person name="Detter J.C."/>
            <person name="Lindquist E."/>
            <person name="Shapiro H."/>
            <person name="Lucas S."/>
            <person name="Glavina del Rio T."/>
            <person name="Pitluck S."/>
            <person name="Rokhsar D."/>
            <person name="Bowler C."/>
        </authorList>
    </citation>
    <scope>GENOME REANNOTATION</scope>
    <source>
        <strain evidence="8">CCAP 1055/1</strain>
    </source>
</reference>
<protein>
    <submittedName>
        <fullName evidence="7">Uncharacterized protein</fullName>
    </submittedName>
</protein>
<dbReference type="KEGG" id="pti:PHATRDRAFT_45524"/>
<feature type="region of interest" description="Disordered" evidence="6">
    <location>
        <begin position="375"/>
        <end position="476"/>
    </location>
</feature>
<feature type="region of interest" description="Disordered" evidence="6">
    <location>
        <begin position="163"/>
        <end position="190"/>
    </location>
</feature>
<dbReference type="EMBL" id="CM000610">
    <property type="protein sequence ID" value="EEC48833.1"/>
    <property type="molecule type" value="Genomic_DNA"/>
</dbReference>
<keyword evidence="5" id="KW-0539">Nucleus</keyword>
<dbReference type="GO" id="GO:0045292">
    <property type="term" value="P:mRNA cis splicing, via spliceosome"/>
    <property type="evidence" value="ECO:0007669"/>
    <property type="project" value="TreeGrafter"/>
</dbReference>
<organism evidence="7 8">
    <name type="scientific">Phaeodactylum tricornutum (strain CCAP 1055/1)</name>
    <dbReference type="NCBI Taxonomy" id="556484"/>
    <lineage>
        <taxon>Eukaryota</taxon>
        <taxon>Sar</taxon>
        <taxon>Stramenopiles</taxon>
        <taxon>Ochrophyta</taxon>
        <taxon>Bacillariophyta</taxon>
        <taxon>Bacillariophyceae</taxon>
        <taxon>Bacillariophycidae</taxon>
        <taxon>Naviculales</taxon>
        <taxon>Phaeodactylaceae</taxon>
        <taxon>Phaeodactylum</taxon>
    </lineage>
</organism>
<dbReference type="eggNOG" id="KOG2217">
    <property type="taxonomic scope" value="Eukaryota"/>
</dbReference>
<dbReference type="RefSeq" id="XP_002179847.1">
    <property type="nucleotide sequence ID" value="XM_002179811.1"/>
</dbReference>
<dbReference type="PANTHER" id="PTHR14152:SF5">
    <property type="entry name" value="U4_U6.U5 TRI-SNRNP-ASSOCIATED PROTEIN 1"/>
    <property type="match status" value="1"/>
</dbReference>
<reference evidence="7 8" key="1">
    <citation type="journal article" date="2008" name="Nature">
        <title>The Phaeodactylum genome reveals the evolutionary history of diatom genomes.</title>
        <authorList>
            <person name="Bowler C."/>
            <person name="Allen A.E."/>
            <person name="Badger J.H."/>
            <person name="Grimwood J."/>
            <person name="Jabbari K."/>
            <person name="Kuo A."/>
            <person name="Maheswari U."/>
            <person name="Martens C."/>
            <person name="Maumus F."/>
            <person name="Otillar R.P."/>
            <person name="Rayko E."/>
            <person name="Salamov A."/>
            <person name="Vandepoele K."/>
            <person name="Beszteri B."/>
            <person name="Gruber A."/>
            <person name="Heijde M."/>
            <person name="Katinka M."/>
            <person name="Mock T."/>
            <person name="Valentin K."/>
            <person name="Verret F."/>
            <person name="Berges J.A."/>
            <person name="Brownlee C."/>
            <person name="Cadoret J.P."/>
            <person name="Chiovitti A."/>
            <person name="Choi C.J."/>
            <person name="Coesel S."/>
            <person name="De Martino A."/>
            <person name="Detter J.C."/>
            <person name="Durkin C."/>
            <person name="Falciatore A."/>
            <person name="Fournet J."/>
            <person name="Haruta M."/>
            <person name="Huysman M.J."/>
            <person name="Jenkins B.D."/>
            <person name="Jiroutova K."/>
            <person name="Jorgensen R.E."/>
            <person name="Joubert Y."/>
            <person name="Kaplan A."/>
            <person name="Kroger N."/>
            <person name="Kroth P.G."/>
            <person name="La Roche J."/>
            <person name="Lindquist E."/>
            <person name="Lommer M."/>
            <person name="Martin-Jezequel V."/>
            <person name="Lopez P.J."/>
            <person name="Lucas S."/>
            <person name="Mangogna M."/>
            <person name="McGinnis K."/>
            <person name="Medlin L.K."/>
            <person name="Montsant A."/>
            <person name="Oudot-Le Secq M.P."/>
            <person name="Napoli C."/>
            <person name="Obornik M."/>
            <person name="Parker M.S."/>
            <person name="Petit J.L."/>
            <person name="Porcel B.M."/>
            <person name="Poulsen N."/>
            <person name="Robison M."/>
            <person name="Rychlewski L."/>
            <person name="Rynearson T.A."/>
            <person name="Schmutz J."/>
            <person name="Shapiro H."/>
            <person name="Siaut M."/>
            <person name="Stanley M."/>
            <person name="Sussman M.R."/>
            <person name="Taylor A.R."/>
            <person name="Vardi A."/>
            <person name="von Dassow P."/>
            <person name="Vyverman W."/>
            <person name="Willis A."/>
            <person name="Wyrwicz L.S."/>
            <person name="Rokhsar D.S."/>
            <person name="Weissenbach J."/>
            <person name="Armbrust E.V."/>
            <person name="Green B.R."/>
            <person name="Van de Peer Y."/>
            <person name="Grigoriev I.V."/>
        </authorList>
    </citation>
    <scope>NUCLEOTIDE SEQUENCE [LARGE SCALE GENOMIC DNA]</scope>
    <source>
        <strain evidence="7 8">CCAP 1055/1</strain>
    </source>
</reference>
<evidence type="ECO:0000256" key="3">
    <source>
        <dbReference type="ARBA" id="ARBA00022664"/>
    </source>
</evidence>
<evidence type="ECO:0000256" key="6">
    <source>
        <dbReference type="SAM" id="MobiDB-lite"/>
    </source>
</evidence>
<feature type="region of interest" description="Disordered" evidence="6">
    <location>
        <begin position="279"/>
        <end position="318"/>
    </location>
</feature>
<dbReference type="Proteomes" id="UP000000759">
    <property type="component" value="Chromosome 7"/>
</dbReference>
<name>B7FXZ4_PHATC</name>
<evidence type="ECO:0000313" key="7">
    <source>
        <dbReference type="EMBL" id="EEC48833.1"/>
    </source>
</evidence>
<feature type="region of interest" description="Disordered" evidence="6">
    <location>
        <begin position="95"/>
        <end position="126"/>
    </location>
</feature>
<feature type="compositionally biased region" description="Polar residues" evidence="6">
    <location>
        <begin position="608"/>
        <end position="622"/>
    </location>
</feature>
<dbReference type="InParanoid" id="B7FXZ4"/>
<feature type="non-terminal residue" evidence="7">
    <location>
        <position position="805"/>
    </location>
</feature>
<keyword evidence="8" id="KW-1185">Reference proteome</keyword>
<dbReference type="Pfam" id="PF03343">
    <property type="entry name" value="SART-1"/>
    <property type="match status" value="1"/>
</dbReference>
<evidence type="ECO:0000313" key="8">
    <source>
        <dbReference type="Proteomes" id="UP000000759"/>
    </source>
</evidence>
<keyword evidence="3" id="KW-0507">mRNA processing</keyword>
<dbReference type="PANTHER" id="PTHR14152">
    <property type="entry name" value="SQUAMOUS CELL CARCINOMA ANTIGEN RECOGNISED BY CYTOTOXIC T LYMPHOCYTES"/>
    <property type="match status" value="1"/>
</dbReference>
<feature type="compositionally biased region" description="Basic residues" evidence="6">
    <location>
        <begin position="383"/>
        <end position="394"/>
    </location>
</feature>
<dbReference type="STRING" id="556484.B7FXZ4"/>
<comment type="subcellular location">
    <subcellularLocation>
        <location evidence="1">Nucleus</location>
    </subcellularLocation>
</comment>
<feature type="compositionally biased region" description="Low complexity" evidence="6">
    <location>
        <begin position="179"/>
        <end position="190"/>
    </location>
</feature>
<dbReference type="OrthoDB" id="5583at2759"/>
<feature type="region of interest" description="Disordered" evidence="6">
    <location>
        <begin position="607"/>
        <end position="628"/>
    </location>
</feature>
<dbReference type="InterPro" id="IPR045347">
    <property type="entry name" value="HIND"/>
</dbReference>
<dbReference type="InterPro" id="IPR005011">
    <property type="entry name" value="SNU66/SART1"/>
</dbReference>
<keyword evidence="4" id="KW-0508">mRNA splicing</keyword>
<evidence type="ECO:0000256" key="4">
    <source>
        <dbReference type="ARBA" id="ARBA00023187"/>
    </source>
</evidence>
<comment type="similarity">
    <text evidence="2">Belongs to the SNU66/SART1 family.</text>
</comment>
<dbReference type="GO" id="GO:0046540">
    <property type="term" value="C:U4/U6 x U5 tri-snRNP complex"/>
    <property type="evidence" value="ECO:0007669"/>
    <property type="project" value="InterPro"/>
</dbReference>
<evidence type="ECO:0000256" key="2">
    <source>
        <dbReference type="ARBA" id="ARBA00006076"/>
    </source>
</evidence>